<feature type="transmembrane region" description="Helical" evidence="7">
    <location>
        <begin position="209"/>
        <end position="227"/>
    </location>
</feature>
<feature type="transmembrane region" description="Helical" evidence="7">
    <location>
        <begin position="533"/>
        <end position="556"/>
    </location>
</feature>
<feature type="compositionally biased region" description="Polar residues" evidence="6">
    <location>
        <begin position="23"/>
        <end position="35"/>
    </location>
</feature>
<gene>
    <name evidence="9" type="ORF">C884_01867</name>
</gene>
<sequence length="758" mass="80570">MRRDGAPSSTGRGADGAGREDSMSSTANSTGTAQQRRSGRGPALGGGSSPSTGPGVVHGLSPWWIAGVIVVVLLSLLGALAFSGASAPQEVADPGAAVRWGLPIAEALRDTGMIVALGSVLLAVSVLPHRQRSGRGRSPRARAGEQEPESPLFARTVALAGASSIVWTVASVAVLILTYADVSGVQLSASSDYTRQLVSFATEIPTGQAIAVGTIVAAVTTTLLFGLRSRLGLAAAMAVGCLAIVTMALNGHSAGGDDHMGAVNSLGLHLLGVCLWAGGLAALAWISPQLAADTTTTALPIGTRGRRGAESGQAARGRSVPTIAVVLHRFSTLALCCYVLVLASGIINAGVRIGTWEQLTSDYGVLALLKLLLTLLLGVAGLMHRRAVIPALEEGKVSGRRAVWQVILGELVLMGALIGVAVALGNSAPPVPEELSDNASPARILTFYELPPAPTPEGLVTMWRFDWLWVAVIAVLGLSYAWALWKLARTGGRWSPLRAVSWFVGLALLMYATSGGLAIYARVLFSAHMVEHMSLTMIIPVFLVLGSPVTLLLRALEPRQDGTRGPREWILRLVHSTWGKVVTHPIFASVNFAASIVIFYFTDLLSVTLRYHVGHEFMMAHFLFTGYMFALVLVGQDPIPYRPPHFMRLVLLIATMVYHAFVGVTIMGMDTLLEASWFGNMGRPWGDSAIEDQQKGGALMWGIGELPTAILAVVVAIQWAMDGRRENRRVDREADRTGDAELEAYNEMMQSLAERERR</sequence>
<dbReference type="STRING" id="71999.KPaMU14_10845"/>
<evidence type="ECO:0000256" key="7">
    <source>
        <dbReference type="SAM" id="Phobius"/>
    </source>
</evidence>
<keyword evidence="10" id="KW-1185">Reference proteome</keyword>
<dbReference type="AlphaFoldDB" id="M2YFJ4"/>
<feature type="transmembrane region" description="Helical" evidence="7">
    <location>
        <begin position="698"/>
        <end position="720"/>
    </location>
</feature>
<reference evidence="9 10" key="1">
    <citation type="journal article" date="2014" name="Genome Announc.">
        <title>Draft Genome Sequence of Kocuria palustris PEL.</title>
        <authorList>
            <person name="Sharma G."/>
            <person name="Khatri I."/>
            <person name="Subramanian S."/>
        </authorList>
    </citation>
    <scope>NUCLEOTIDE SEQUENCE [LARGE SCALE GENOMIC DNA]</scope>
    <source>
        <strain evidence="9 10">PEL</strain>
    </source>
</reference>
<dbReference type="InterPro" id="IPR008457">
    <property type="entry name" value="Cu-R_CopD_dom"/>
</dbReference>
<evidence type="ECO:0000256" key="1">
    <source>
        <dbReference type="ARBA" id="ARBA00004651"/>
    </source>
</evidence>
<feature type="transmembrane region" description="Helical" evidence="7">
    <location>
        <begin position="577"/>
        <end position="601"/>
    </location>
</feature>
<dbReference type="InterPro" id="IPR019108">
    <property type="entry name" value="Caa3_assmbl_CtaG-rel"/>
</dbReference>
<evidence type="ECO:0000256" key="2">
    <source>
        <dbReference type="ARBA" id="ARBA00022475"/>
    </source>
</evidence>
<evidence type="ECO:0000259" key="8">
    <source>
        <dbReference type="Pfam" id="PF05425"/>
    </source>
</evidence>
<accession>M2YFJ4</accession>
<feature type="transmembrane region" description="Helical" evidence="7">
    <location>
        <begin position="326"/>
        <end position="351"/>
    </location>
</feature>
<feature type="transmembrane region" description="Helical" evidence="7">
    <location>
        <begin position="646"/>
        <end position="669"/>
    </location>
</feature>
<evidence type="ECO:0000313" key="9">
    <source>
        <dbReference type="EMBL" id="EME37359.1"/>
    </source>
</evidence>
<organism evidence="9 10">
    <name type="scientific">Kocuria palustris PEL</name>
    <dbReference type="NCBI Taxonomy" id="1236550"/>
    <lineage>
        <taxon>Bacteria</taxon>
        <taxon>Bacillati</taxon>
        <taxon>Actinomycetota</taxon>
        <taxon>Actinomycetes</taxon>
        <taxon>Micrococcales</taxon>
        <taxon>Micrococcaceae</taxon>
        <taxon>Kocuria</taxon>
    </lineage>
</organism>
<feature type="transmembrane region" description="Helical" evidence="7">
    <location>
        <begin position="234"/>
        <end position="254"/>
    </location>
</feature>
<feature type="domain" description="Copper resistance protein D" evidence="8">
    <location>
        <begin position="326"/>
        <end position="424"/>
    </location>
</feature>
<evidence type="ECO:0000313" key="10">
    <source>
        <dbReference type="Proteomes" id="UP000009877"/>
    </source>
</evidence>
<feature type="transmembrane region" description="Helical" evidence="7">
    <location>
        <begin position="402"/>
        <end position="424"/>
    </location>
</feature>
<feature type="transmembrane region" description="Helical" evidence="7">
    <location>
        <begin position="63"/>
        <end position="87"/>
    </location>
</feature>
<dbReference type="InterPro" id="IPR032694">
    <property type="entry name" value="CopC/D"/>
</dbReference>
<evidence type="ECO:0000256" key="4">
    <source>
        <dbReference type="ARBA" id="ARBA00022989"/>
    </source>
</evidence>
<keyword evidence="4 7" id="KW-1133">Transmembrane helix</keyword>
<keyword evidence="5 7" id="KW-0472">Membrane</keyword>
<feature type="region of interest" description="Disordered" evidence="6">
    <location>
        <begin position="1"/>
        <end position="53"/>
    </location>
</feature>
<dbReference type="PANTHER" id="PTHR34820">
    <property type="entry name" value="INNER MEMBRANE PROTEIN YEBZ"/>
    <property type="match status" value="1"/>
</dbReference>
<evidence type="ECO:0000256" key="3">
    <source>
        <dbReference type="ARBA" id="ARBA00022692"/>
    </source>
</evidence>
<dbReference type="Proteomes" id="UP000009877">
    <property type="component" value="Unassembled WGS sequence"/>
</dbReference>
<comment type="caution">
    <text evidence="9">The sequence shown here is derived from an EMBL/GenBank/DDBJ whole genome shotgun (WGS) entry which is preliminary data.</text>
</comment>
<dbReference type="PANTHER" id="PTHR34820:SF4">
    <property type="entry name" value="INNER MEMBRANE PROTEIN YEBZ"/>
    <property type="match status" value="1"/>
</dbReference>
<feature type="transmembrane region" description="Helical" evidence="7">
    <location>
        <begin position="500"/>
        <end position="521"/>
    </location>
</feature>
<feature type="transmembrane region" description="Helical" evidence="7">
    <location>
        <begin position="266"/>
        <end position="286"/>
    </location>
</feature>
<dbReference type="Pfam" id="PF05425">
    <property type="entry name" value="CopD"/>
    <property type="match status" value="1"/>
</dbReference>
<keyword evidence="3 7" id="KW-0812">Transmembrane</keyword>
<dbReference type="Pfam" id="PF09678">
    <property type="entry name" value="Caa3_CtaG"/>
    <property type="match status" value="1"/>
</dbReference>
<dbReference type="GO" id="GO:0005886">
    <property type="term" value="C:plasma membrane"/>
    <property type="evidence" value="ECO:0007669"/>
    <property type="project" value="UniProtKB-SubCell"/>
</dbReference>
<dbReference type="EMBL" id="ANHZ02000004">
    <property type="protein sequence ID" value="EME37359.1"/>
    <property type="molecule type" value="Genomic_DNA"/>
</dbReference>
<comment type="subcellular location">
    <subcellularLocation>
        <location evidence="1">Cell membrane</location>
        <topology evidence="1">Multi-pass membrane protein</topology>
    </subcellularLocation>
</comment>
<protein>
    <submittedName>
        <fullName evidence="9">Copper resistance protein D</fullName>
    </submittedName>
</protein>
<evidence type="ECO:0000256" key="5">
    <source>
        <dbReference type="ARBA" id="ARBA00023136"/>
    </source>
</evidence>
<dbReference type="GO" id="GO:0006825">
    <property type="term" value="P:copper ion transport"/>
    <property type="evidence" value="ECO:0007669"/>
    <property type="project" value="InterPro"/>
</dbReference>
<feature type="transmembrane region" description="Helical" evidence="7">
    <location>
        <begin position="467"/>
        <end position="488"/>
    </location>
</feature>
<feature type="transmembrane region" description="Helical" evidence="7">
    <location>
        <begin position="613"/>
        <end position="634"/>
    </location>
</feature>
<proteinExistence type="predicted"/>
<feature type="transmembrane region" description="Helical" evidence="7">
    <location>
        <begin position="363"/>
        <end position="382"/>
    </location>
</feature>
<feature type="transmembrane region" description="Helical" evidence="7">
    <location>
        <begin position="107"/>
        <end position="127"/>
    </location>
</feature>
<keyword evidence="2" id="KW-1003">Cell membrane</keyword>
<feature type="transmembrane region" description="Helical" evidence="7">
    <location>
        <begin position="157"/>
        <end position="180"/>
    </location>
</feature>
<evidence type="ECO:0000256" key="6">
    <source>
        <dbReference type="SAM" id="MobiDB-lite"/>
    </source>
</evidence>
<name>M2YFJ4_9MICC</name>